<dbReference type="CDD" id="cd05471">
    <property type="entry name" value="pepsin_like"/>
    <property type="match status" value="1"/>
</dbReference>
<dbReference type="GO" id="GO:0004190">
    <property type="term" value="F:aspartic-type endopeptidase activity"/>
    <property type="evidence" value="ECO:0007669"/>
    <property type="project" value="UniProtKB-KW"/>
</dbReference>
<proteinExistence type="inferred from homology"/>
<accession>A0A9P5UCP7</accession>
<evidence type="ECO:0000259" key="3">
    <source>
        <dbReference type="PROSITE" id="PS51767"/>
    </source>
</evidence>
<evidence type="ECO:0000256" key="2">
    <source>
        <dbReference type="ARBA" id="ARBA00022750"/>
    </source>
</evidence>
<comment type="caution">
    <text evidence="4">The sequence shown here is derived from an EMBL/GenBank/DDBJ whole genome shotgun (WGS) entry which is preliminary data.</text>
</comment>
<evidence type="ECO:0000313" key="4">
    <source>
        <dbReference type="EMBL" id="KAF9075360.1"/>
    </source>
</evidence>
<feature type="domain" description="Peptidase A1" evidence="3">
    <location>
        <begin position="38"/>
        <end position="216"/>
    </location>
</feature>
<dbReference type="PROSITE" id="PS51767">
    <property type="entry name" value="PEPTIDASE_A1"/>
    <property type="match status" value="1"/>
</dbReference>
<dbReference type="Proteomes" id="UP000772434">
    <property type="component" value="Unassembled WGS sequence"/>
</dbReference>
<dbReference type="InterPro" id="IPR021109">
    <property type="entry name" value="Peptidase_aspartic_dom_sf"/>
</dbReference>
<name>A0A9P5UCP7_9AGAR</name>
<dbReference type="Pfam" id="PF00026">
    <property type="entry name" value="Asp"/>
    <property type="match status" value="1"/>
</dbReference>
<dbReference type="PANTHER" id="PTHR47966:SF47">
    <property type="entry name" value="ENDOPEPTIDASE, PUTATIVE (AFU_ORTHOLOGUE AFUA_3G01220)-RELATED"/>
    <property type="match status" value="1"/>
</dbReference>
<organism evidence="4 5">
    <name type="scientific">Rhodocollybia butyracea</name>
    <dbReference type="NCBI Taxonomy" id="206335"/>
    <lineage>
        <taxon>Eukaryota</taxon>
        <taxon>Fungi</taxon>
        <taxon>Dikarya</taxon>
        <taxon>Basidiomycota</taxon>
        <taxon>Agaricomycotina</taxon>
        <taxon>Agaricomycetes</taxon>
        <taxon>Agaricomycetidae</taxon>
        <taxon>Agaricales</taxon>
        <taxon>Marasmiineae</taxon>
        <taxon>Omphalotaceae</taxon>
        <taxon>Rhodocollybia</taxon>
    </lineage>
</organism>
<dbReference type="EMBL" id="JADNRY010000010">
    <property type="protein sequence ID" value="KAF9075360.1"/>
    <property type="molecule type" value="Genomic_DNA"/>
</dbReference>
<dbReference type="InterPro" id="IPR034164">
    <property type="entry name" value="Pepsin-like_dom"/>
</dbReference>
<dbReference type="Gene3D" id="2.40.70.10">
    <property type="entry name" value="Acid Proteases"/>
    <property type="match status" value="1"/>
</dbReference>
<gene>
    <name evidence="4" type="ORF">BDP27DRAFT_1461770</name>
</gene>
<comment type="similarity">
    <text evidence="1">Belongs to the peptidase A1 family.</text>
</comment>
<dbReference type="PANTHER" id="PTHR47966">
    <property type="entry name" value="BETA-SITE APP-CLEAVING ENZYME, ISOFORM A-RELATED"/>
    <property type="match status" value="1"/>
</dbReference>
<dbReference type="GO" id="GO:0000324">
    <property type="term" value="C:fungal-type vacuole"/>
    <property type="evidence" value="ECO:0007669"/>
    <property type="project" value="TreeGrafter"/>
</dbReference>
<dbReference type="InterPro" id="IPR001969">
    <property type="entry name" value="Aspartic_peptidase_AS"/>
</dbReference>
<dbReference type="InterPro" id="IPR001461">
    <property type="entry name" value="Aspartic_peptidase_A1"/>
</dbReference>
<keyword evidence="5" id="KW-1185">Reference proteome</keyword>
<dbReference type="PROSITE" id="PS00141">
    <property type="entry name" value="ASP_PROTEASE"/>
    <property type="match status" value="1"/>
</dbReference>
<dbReference type="OrthoDB" id="15189at2759"/>
<keyword evidence="2" id="KW-0378">Hydrolase</keyword>
<dbReference type="GO" id="GO:0006508">
    <property type="term" value="P:proteolysis"/>
    <property type="evidence" value="ECO:0007669"/>
    <property type="project" value="InterPro"/>
</dbReference>
<dbReference type="InterPro" id="IPR033121">
    <property type="entry name" value="PEPTIDASE_A1"/>
</dbReference>
<dbReference type="SUPFAM" id="SSF50630">
    <property type="entry name" value="Acid proteases"/>
    <property type="match status" value="1"/>
</dbReference>
<evidence type="ECO:0000256" key="1">
    <source>
        <dbReference type="ARBA" id="ARBA00007447"/>
    </source>
</evidence>
<sequence length="216" mass="23324">MRKKSLMQSLRTRRAVQTGSNFTTTVGRSTAIDFDDNYLVNVTIGGQEFLLIADTGSSDTWVPQLGFTCFNASNNQPIPQSASSCDFGTGGFNTSASPTFQVDPDVNFNNTFKSGSSVTGTAGFDTVTVANMSVVNQEIGIVTRAAWQGDSLNTGIMGLASPNLTKVYKGTNPSDDQFPQTRIPYNPFFYSAVQQGLVSNPYFSIALNRGSFENRE</sequence>
<keyword evidence="2" id="KW-0064">Aspartyl protease</keyword>
<reference evidence="4" key="1">
    <citation type="submission" date="2020-11" db="EMBL/GenBank/DDBJ databases">
        <authorList>
            <consortium name="DOE Joint Genome Institute"/>
            <person name="Ahrendt S."/>
            <person name="Riley R."/>
            <person name="Andreopoulos W."/>
            <person name="Labutti K."/>
            <person name="Pangilinan J."/>
            <person name="Ruiz-Duenas F.J."/>
            <person name="Barrasa J.M."/>
            <person name="Sanchez-Garcia M."/>
            <person name="Camarero S."/>
            <person name="Miyauchi S."/>
            <person name="Serrano A."/>
            <person name="Linde D."/>
            <person name="Babiker R."/>
            <person name="Drula E."/>
            <person name="Ayuso-Fernandez I."/>
            <person name="Pacheco R."/>
            <person name="Padilla G."/>
            <person name="Ferreira P."/>
            <person name="Barriuso J."/>
            <person name="Kellner H."/>
            <person name="Castanera R."/>
            <person name="Alfaro M."/>
            <person name="Ramirez L."/>
            <person name="Pisabarro A.G."/>
            <person name="Kuo A."/>
            <person name="Tritt A."/>
            <person name="Lipzen A."/>
            <person name="He G."/>
            <person name="Yan M."/>
            <person name="Ng V."/>
            <person name="Cullen D."/>
            <person name="Martin F."/>
            <person name="Rosso M.-N."/>
            <person name="Henrissat B."/>
            <person name="Hibbett D."/>
            <person name="Martinez A.T."/>
            <person name="Grigoriev I.V."/>
        </authorList>
    </citation>
    <scope>NUCLEOTIDE SEQUENCE</scope>
    <source>
        <strain evidence="4">AH 40177</strain>
    </source>
</reference>
<keyword evidence="2" id="KW-0645">Protease</keyword>
<protein>
    <submittedName>
        <fullName evidence="4">Aspartic peptidase domain-containing protein</fullName>
    </submittedName>
</protein>
<dbReference type="AlphaFoldDB" id="A0A9P5UCP7"/>
<evidence type="ECO:0000313" key="5">
    <source>
        <dbReference type="Proteomes" id="UP000772434"/>
    </source>
</evidence>